<evidence type="ECO:0000313" key="2">
    <source>
        <dbReference type="Proteomes" id="UP001148629"/>
    </source>
</evidence>
<proteinExistence type="predicted"/>
<accession>A0ACC1RZW6</accession>
<gene>
    <name evidence="1" type="ORF">NM208_g9938</name>
</gene>
<dbReference type="Proteomes" id="UP001148629">
    <property type="component" value="Unassembled WGS sequence"/>
</dbReference>
<sequence length="404" mass="45184">MDEVEQLDARPGGVLDRAQAWSLTPSSMGNVLDGDLTIFVLWIVLAPEVKNTIIRLLPNVRATDSNRTQPSGHKVWKEGRKSWNLGHWVIMNGIYGLDKLSSMKNGLEKKHPEVNMKDPYGKERTKQAPAHSQQAAGYRQPQPSHEGGGGIRRKTAKDLSSKIGAEMTWAIMATTQAPLLEKFYTGDRTSIPDLTPVALDAVMLNVMFRELREMDKEYPHDGDTKSEKNRDCALRKAPLWSVMDELIKGQKATLTIDEANLRAEGLQSMSNELNRRVLERATQYVIDNPSASGDAVTRAVEDESSLFLKGDFPEDDQANEVEDDAEDQFQDQILKEESVQTFPDKIPDDITGDIAQQLSTLDYATAARAAMEVWLAVGTSNPSNYNYYKQFAGIDRKQNLHYGK</sequence>
<comment type="caution">
    <text evidence="1">The sequence shown here is derived from an EMBL/GenBank/DDBJ whole genome shotgun (WGS) entry which is preliminary data.</text>
</comment>
<evidence type="ECO:0000313" key="1">
    <source>
        <dbReference type="EMBL" id="KAJ3529034.1"/>
    </source>
</evidence>
<name>A0ACC1RZW6_9HYPO</name>
<keyword evidence="2" id="KW-1185">Reference proteome</keyword>
<organism evidence="1 2">
    <name type="scientific">Fusarium decemcellulare</name>
    <dbReference type="NCBI Taxonomy" id="57161"/>
    <lineage>
        <taxon>Eukaryota</taxon>
        <taxon>Fungi</taxon>
        <taxon>Dikarya</taxon>
        <taxon>Ascomycota</taxon>
        <taxon>Pezizomycotina</taxon>
        <taxon>Sordariomycetes</taxon>
        <taxon>Hypocreomycetidae</taxon>
        <taxon>Hypocreales</taxon>
        <taxon>Nectriaceae</taxon>
        <taxon>Fusarium</taxon>
        <taxon>Fusarium decemcellulare species complex</taxon>
    </lineage>
</organism>
<protein>
    <submittedName>
        <fullName evidence="1">Uncharacterized protein</fullName>
    </submittedName>
</protein>
<reference evidence="1" key="1">
    <citation type="submission" date="2022-08" db="EMBL/GenBank/DDBJ databases">
        <title>Genome Sequence of Fusarium decemcellulare.</title>
        <authorList>
            <person name="Buettner E."/>
        </authorList>
    </citation>
    <scope>NUCLEOTIDE SEQUENCE</scope>
    <source>
        <strain evidence="1">Babe19</strain>
    </source>
</reference>
<dbReference type="EMBL" id="JANRMS010001337">
    <property type="protein sequence ID" value="KAJ3529034.1"/>
    <property type="molecule type" value="Genomic_DNA"/>
</dbReference>